<dbReference type="Proteomes" id="UP001189122">
    <property type="component" value="Unassembled WGS sequence"/>
</dbReference>
<dbReference type="EMBL" id="LR743593">
    <property type="protein sequence ID" value="CAA2622429.1"/>
    <property type="molecule type" value="Genomic_DNA"/>
</dbReference>
<dbReference type="InterPro" id="IPR022742">
    <property type="entry name" value="Hydrolase_4"/>
</dbReference>
<name>A0A7I8IWV2_SPIIN</name>
<dbReference type="AlphaFoldDB" id="A0A7I8IWV2"/>
<evidence type="ECO:0000256" key="4">
    <source>
        <dbReference type="SAM" id="MobiDB-lite"/>
    </source>
</evidence>
<dbReference type="PANTHER" id="PTHR22753">
    <property type="entry name" value="TRANSMEMBRANE PROTEIN 68"/>
    <property type="match status" value="1"/>
</dbReference>
<proteinExistence type="inferred from homology"/>
<dbReference type="Pfam" id="PF12146">
    <property type="entry name" value="Hydrolase_4"/>
    <property type="match status" value="1"/>
</dbReference>
<dbReference type="GO" id="GO:0019432">
    <property type="term" value="P:triglyceride biosynthetic process"/>
    <property type="evidence" value="ECO:0007669"/>
    <property type="project" value="UniProtKB-ARBA"/>
</dbReference>
<evidence type="ECO:0000259" key="5">
    <source>
        <dbReference type="Pfam" id="PF12146"/>
    </source>
</evidence>
<gene>
    <name evidence="6" type="ORF">SI7747_06008468</name>
</gene>
<dbReference type="Gene3D" id="3.40.50.1820">
    <property type="entry name" value="alpha/beta hydrolase"/>
    <property type="match status" value="1"/>
</dbReference>
<sequence>MGVAVGVAVSGSSPQSSATSEVGTEINGAGKRVEGARNAEKMPAPVSEGRGEKLTVLYEDGFGDVSVKDYLERAREIIKPDGGGPRWFCPSSTDGVGLGLILHHKSLGRVFEVRCLHIPVYDRTPFEGLLKVVEDTVRNEHARTPNRPIYLIGDSFGGCLALAVAARNPNIDLVLVLSNPVAAVFPILESIPNELHVTVPYLLSFIMGDPVKMAMANLPGGLSPPETLDQLSRNLTSLLPSLSDLADIIPKETLIWKLKLLKSSAAYANSRLHAVRAEVLVLCSGKDNMLPSTDEAERLRSSLKSCKVRYFKDNGHTLLLEDGLNLLTVLKGTSMYRRSKKHSFIADFLPPSMTEFKEKLPNSSWLNAAASPVFLSTLKNGDIVRGLSGVPNEGPVLLVGYHMLLGLELDPLYEAILVRKRLCFKFESYQKEASRSDIMRVFGALPVSPLNIYRLFSKKSFVLLYPGGAREALHRKGEEYMLFWPDQPEFVRMAARFGVTIVPFGVVGEDDVLQLVLDYNDLQRIPFTKEWIRELNEGFVNLRMDVDGELSNQDFHLPGVLPKLPGRFYYMFGKPIETRGMKTIKEDRAMADQLYLQTKSEVENIMAYLKKKREEDPYRSILQRALYQVSWGSREIPTFEI</sequence>
<accession>A0A7I8IWV2</accession>
<dbReference type="InterPro" id="IPR007130">
    <property type="entry name" value="DAGAT"/>
</dbReference>
<dbReference type="PANTHER" id="PTHR22753:SF14">
    <property type="entry name" value="MONOACYLGLYCEROL_DIACYLGLYCEROL O-ACYLTRANSFERASE"/>
    <property type="match status" value="1"/>
</dbReference>
<keyword evidence="7" id="KW-1185">Reference proteome</keyword>
<evidence type="ECO:0000313" key="7">
    <source>
        <dbReference type="Proteomes" id="UP001189122"/>
    </source>
</evidence>
<keyword evidence="3" id="KW-0012">Acyltransferase</keyword>
<evidence type="ECO:0000313" key="6">
    <source>
        <dbReference type="EMBL" id="CAA2622429.1"/>
    </source>
</evidence>
<dbReference type="GO" id="GO:0016020">
    <property type="term" value="C:membrane"/>
    <property type="evidence" value="ECO:0007669"/>
    <property type="project" value="TreeGrafter"/>
</dbReference>
<reference evidence="6 7" key="1">
    <citation type="submission" date="2019-12" db="EMBL/GenBank/DDBJ databases">
        <authorList>
            <person name="Scholz U."/>
            <person name="Mascher M."/>
            <person name="Fiebig A."/>
        </authorList>
    </citation>
    <scope>NUCLEOTIDE SEQUENCE</scope>
</reference>
<dbReference type="CDD" id="cd07987">
    <property type="entry name" value="LPLAT_MGAT-like"/>
    <property type="match status" value="1"/>
</dbReference>
<comment type="similarity">
    <text evidence="1">Belongs to the diacylglycerol acyltransferase family.</text>
</comment>
<evidence type="ECO:0000256" key="2">
    <source>
        <dbReference type="ARBA" id="ARBA00022679"/>
    </source>
</evidence>
<dbReference type="GO" id="GO:0004144">
    <property type="term" value="F:diacylglycerol O-acyltransferase activity"/>
    <property type="evidence" value="ECO:0007669"/>
    <property type="project" value="UniProtKB-ARBA"/>
</dbReference>
<dbReference type="InterPro" id="IPR029058">
    <property type="entry name" value="AB_hydrolase_fold"/>
</dbReference>
<feature type="domain" description="Serine aminopeptidase S33" evidence="5">
    <location>
        <begin position="137"/>
        <end position="321"/>
    </location>
</feature>
<feature type="region of interest" description="Disordered" evidence="4">
    <location>
        <begin position="1"/>
        <end position="35"/>
    </location>
</feature>
<protein>
    <recommendedName>
        <fullName evidence="5">Serine aminopeptidase S33 domain-containing protein</fullName>
    </recommendedName>
</protein>
<organism evidence="6">
    <name type="scientific">Spirodela intermedia</name>
    <name type="common">Intermediate duckweed</name>
    <dbReference type="NCBI Taxonomy" id="51605"/>
    <lineage>
        <taxon>Eukaryota</taxon>
        <taxon>Viridiplantae</taxon>
        <taxon>Streptophyta</taxon>
        <taxon>Embryophyta</taxon>
        <taxon>Tracheophyta</taxon>
        <taxon>Spermatophyta</taxon>
        <taxon>Magnoliopsida</taxon>
        <taxon>Liliopsida</taxon>
        <taxon>Araceae</taxon>
        <taxon>Lemnoideae</taxon>
        <taxon>Spirodela</taxon>
    </lineage>
</organism>
<keyword evidence="2" id="KW-0808">Transferase</keyword>
<dbReference type="EMBL" id="CACRZD030000006">
    <property type="protein sequence ID" value="CAA6662075.1"/>
    <property type="molecule type" value="Genomic_DNA"/>
</dbReference>
<evidence type="ECO:0000256" key="3">
    <source>
        <dbReference type="ARBA" id="ARBA00023315"/>
    </source>
</evidence>
<evidence type="ECO:0000256" key="1">
    <source>
        <dbReference type="ARBA" id="ARBA00005420"/>
    </source>
</evidence>
<dbReference type="SUPFAM" id="SSF53474">
    <property type="entry name" value="alpha/beta-Hydrolases"/>
    <property type="match status" value="1"/>
</dbReference>
<dbReference type="Pfam" id="PF03982">
    <property type="entry name" value="DAGAT"/>
    <property type="match status" value="1"/>
</dbReference>
<feature type="compositionally biased region" description="Low complexity" evidence="4">
    <location>
        <begin position="1"/>
        <end position="20"/>
    </location>
</feature>